<comment type="subcellular location">
    <subcellularLocation>
        <location evidence="4">Nucleus</location>
    </subcellularLocation>
</comment>
<keyword evidence="6" id="KW-0507">mRNA processing</keyword>
<dbReference type="GO" id="GO:0008419">
    <property type="term" value="F:RNA lariat debranching enzyme activity"/>
    <property type="evidence" value="ECO:0007669"/>
    <property type="project" value="UniProtKB-ARBA"/>
</dbReference>
<evidence type="ECO:0000256" key="14">
    <source>
        <dbReference type="SAM" id="MobiDB-lite"/>
    </source>
</evidence>
<feature type="region of interest" description="Disordered" evidence="14">
    <location>
        <begin position="397"/>
        <end position="504"/>
    </location>
</feature>
<dbReference type="InterPro" id="IPR029052">
    <property type="entry name" value="Metallo-depent_PP-like"/>
</dbReference>
<evidence type="ECO:0000256" key="1">
    <source>
        <dbReference type="ARBA" id="ARBA00001936"/>
    </source>
</evidence>
<proteinExistence type="inferred from homology"/>
<keyword evidence="7" id="KW-0479">Metal-binding</keyword>
<comment type="cofactor">
    <cofactor evidence="2">
        <name>Zn(2+)</name>
        <dbReference type="ChEBI" id="CHEBI:29105"/>
    </cofactor>
</comment>
<dbReference type="FunFam" id="3.60.21.10:FF:000035">
    <property type="entry name" value="Lariat debranching enzyme"/>
    <property type="match status" value="1"/>
</dbReference>
<evidence type="ECO:0000256" key="13">
    <source>
        <dbReference type="ARBA" id="ARBA00058627"/>
    </source>
</evidence>
<comment type="cofactor">
    <cofactor evidence="1">
        <name>Mn(2+)</name>
        <dbReference type="ChEBI" id="CHEBI:29035"/>
    </cofactor>
</comment>
<organism evidence="16 17">
    <name type="scientific">Sitophilus oryzae</name>
    <name type="common">Rice weevil</name>
    <name type="synonym">Curculio oryzae</name>
    <dbReference type="NCBI Taxonomy" id="7048"/>
    <lineage>
        <taxon>Eukaryota</taxon>
        <taxon>Metazoa</taxon>
        <taxon>Ecdysozoa</taxon>
        <taxon>Arthropoda</taxon>
        <taxon>Hexapoda</taxon>
        <taxon>Insecta</taxon>
        <taxon>Pterygota</taxon>
        <taxon>Neoptera</taxon>
        <taxon>Endopterygota</taxon>
        <taxon>Coleoptera</taxon>
        <taxon>Polyphaga</taxon>
        <taxon>Cucujiformia</taxon>
        <taxon>Curculionidae</taxon>
        <taxon>Dryophthorinae</taxon>
        <taxon>Sitophilus</taxon>
    </lineage>
</organism>
<dbReference type="KEGG" id="soy:115875227"/>
<evidence type="ECO:0000256" key="6">
    <source>
        <dbReference type="ARBA" id="ARBA00022664"/>
    </source>
</evidence>
<dbReference type="GO" id="GO:0005634">
    <property type="term" value="C:nucleus"/>
    <property type="evidence" value="ECO:0007669"/>
    <property type="project" value="UniProtKB-SubCell"/>
</dbReference>
<keyword evidence="12" id="KW-0539">Nucleus</keyword>
<evidence type="ECO:0000256" key="2">
    <source>
        <dbReference type="ARBA" id="ARBA00001947"/>
    </source>
</evidence>
<dbReference type="Proteomes" id="UP000504635">
    <property type="component" value="Unplaced"/>
</dbReference>
<dbReference type="InterPro" id="IPR004843">
    <property type="entry name" value="Calcineurin-like_PHP"/>
</dbReference>
<dbReference type="CTD" id="38900"/>
<sequence length="504" mass="57342">MRIAVEGCAHGELENIYSTISEIEQKENIKVDLLICCGDFQSSRNEDDLTCMAVPPKYRHICTFYKYYNGEKKAPILTIFIGGNHEASNYLQELPYGGWVAPNIFYLGYAGVINIAGLRIGGLSGIYKGNDYLKGRFEKCPYNESTKRSVYHVRNLEVFRLKQISQPVDIFLSHDWPVGIYNHGNIGQLLKKKPFFKDEVESNQLGSRPCQELLNHLKPNYWFSAHLHCKFAALVPHENDSFTKFLALDKCLPRRKFLQIVNIEHDETQGVQIKYDLEWLAILRLTNHLLSVKSTVTYMPGPGSTERFDFTPSEEEKNLVFQKLNGILKVPKNFVQTAQGYSVGNKTHSRQPSIKLNPQTVELCKILGIDDPICLISESAGLNLSLDSSFKDSKSFISDSDNSCSDSESKLNESDNSSIQEKIKELKLPEPKFNQEKSSENEIDDKNDGLKVCEESPEKLSPKRVLDSEENEVSEEKSVIKDDNTPKKFKRRNAEIYNSEEIKS</sequence>
<accession>A0A6J2X5P6</accession>
<dbReference type="PANTHER" id="PTHR12849:SF0">
    <property type="entry name" value="LARIAT DEBRANCHING ENZYME"/>
    <property type="match status" value="1"/>
</dbReference>
<dbReference type="Pfam" id="PF00149">
    <property type="entry name" value="Metallophos"/>
    <property type="match status" value="1"/>
</dbReference>
<dbReference type="Gene3D" id="3.60.21.10">
    <property type="match status" value="1"/>
</dbReference>
<evidence type="ECO:0000256" key="9">
    <source>
        <dbReference type="ARBA" id="ARBA00022833"/>
    </source>
</evidence>
<comment type="cofactor">
    <cofactor evidence="3">
        <name>Fe(2+)</name>
        <dbReference type="ChEBI" id="CHEBI:29033"/>
    </cofactor>
</comment>
<dbReference type="RefSeq" id="XP_030746502.1">
    <property type="nucleotide sequence ID" value="XM_030890642.1"/>
</dbReference>
<feature type="domain" description="Lariat debranching enzyme C-terminal" evidence="15">
    <location>
        <begin position="235"/>
        <end position="373"/>
    </location>
</feature>
<dbReference type="Pfam" id="PF05011">
    <property type="entry name" value="DBR1"/>
    <property type="match status" value="1"/>
</dbReference>
<feature type="compositionally biased region" description="Low complexity" evidence="14">
    <location>
        <begin position="397"/>
        <end position="406"/>
    </location>
</feature>
<evidence type="ECO:0000256" key="4">
    <source>
        <dbReference type="ARBA" id="ARBA00004123"/>
    </source>
</evidence>
<feature type="compositionally biased region" description="Basic and acidic residues" evidence="14">
    <location>
        <begin position="421"/>
        <end position="467"/>
    </location>
</feature>
<dbReference type="FunCoup" id="A0A6J2X5P6">
    <property type="interactions" value="2103"/>
</dbReference>
<dbReference type="InterPro" id="IPR041816">
    <property type="entry name" value="Dbr1_N"/>
</dbReference>
<evidence type="ECO:0000256" key="7">
    <source>
        <dbReference type="ARBA" id="ARBA00022723"/>
    </source>
</evidence>
<keyword evidence="11" id="KW-0464">Manganese</keyword>
<gene>
    <name evidence="17" type="primary">LOC115875227</name>
</gene>
<protein>
    <submittedName>
        <fullName evidence="17">Lariat debranching enzyme</fullName>
    </submittedName>
</protein>
<keyword evidence="16" id="KW-1185">Reference proteome</keyword>
<dbReference type="InParanoid" id="A0A6J2X5P6"/>
<name>A0A6J2X5P6_SITOR</name>
<dbReference type="SMART" id="SM01124">
    <property type="entry name" value="DBR1"/>
    <property type="match status" value="1"/>
</dbReference>
<keyword evidence="9" id="KW-0862">Zinc</keyword>
<dbReference type="InterPro" id="IPR007708">
    <property type="entry name" value="DBR1_C"/>
</dbReference>
<evidence type="ECO:0000313" key="16">
    <source>
        <dbReference type="Proteomes" id="UP000504635"/>
    </source>
</evidence>
<evidence type="ECO:0000313" key="17">
    <source>
        <dbReference type="RefSeq" id="XP_030746502.1"/>
    </source>
</evidence>
<comment type="similarity">
    <text evidence="5">Belongs to the lariat debranching enzyme family.</text>
</comment>
<dbReference type="AlphaFoldDB" id="A0A6J2X5P6"/>
<evidence type="ECO:0000256" key="10">
    <source>
        <dbReference type="ARBA" id="ARBA00023004"/>
    </source>
</evidence>
<comment type="function">
    <text evidence="13">Cleaves the 2'-5' phosphodiester linkage at the branch point of lariat intron pre-mRNAs after splicing and converts them into linear molecules that are subsequently degraded. It thereby facilitates ribonucleotide turnover.</text>
</comment>
<evidence type="ECO:0000256" key="3">
    <source>
        <dbReference type="ARBA" id="ARBA00001954"/>
    </source>
</evidence>
<dbReference type="SUPFAM" id="SSF56300">
    <property type="entry name" value="Metallo-dependent phosphatases"/>
    <property type="match status" value="1"/>
</dbReference>
<keyword evidence="10" id="KW-0408">Iron</keyword>
<reference evidence="17" key="1">
    <citation type="submission" date="2025-08" db="UniProtKB">
        <authorList>
            <consortium name="RefSeq"/>
        </authorList>
    </citation>
    <scope>IDENTIFICATION</scope>
    <source>
        <tissue evidence="17">Gonads</tissue>
    </source>
</reference>
<evidence type="ECO:0000259" key="15">
    <source>
        <dbReference type="SMART" id="SM01124"/>
    </source>
</evidence>
<feature type="compositionally biased region" description="Basic and acidic residues" evidence="14">
    <location>
        <begin position="474"/>
        <end position="486"/>
    </location>
</feature>
<evidence type="ECO:0000256" key="11">
    <source>
        <dbReference type="ARBA" id="ARBA00023211"/>
    </source>
</evidence>
<keyword evidence="8" id="KW-0378">Hydrolase</keyword>
<dbReference type="OrthoDB" id="407609at2759"/>
<dbReference type="CDD" id="cd00844">
    <property type="entry name" value="MPP_Dbr1_N"/>
    <property type="match status" value="1"/>
</dbReference>
<dbReference type="PANTHER" id="PTHR12849">
    <property type="entry name" value="RNA LARIAT DEBRANCHING ENZYME"/>
    <property type="match status" value="1"/>
</dbReference>
<dbReference type="GO" id="GO:0046872">
    <property type="term" value="F:metal ion binding"/>
    <property type="evidence" value="ECO:0007669"/>
    <property type="project" value="UniProtKB-KW"/>
</dbReference>
<evidence type="ECO:0000256" key="8">
    <source>
        <dbReference type="ARBA" id="ARBA00022801"/>
    </source>
</evidence>
<evidence type="ECO:0000256" key="12">
    <source>
        <dbReference type="ARBA" id="ARBA00023242"/>
    </source>
</evidence>
<dbReference type="GeneID" id="115875227"/>
<dbReference type="GO" id="GO:0000398">
    <property type="term" value="P:mRNA splicing, via spliceosome"/>
    <property type="evidence" value="ECO:0007669"/>
    <property type="project" value="TreeGrafter"/>
</dbReference>
<evidence type="ECO:0000256" key="5">
    <source>
        <dbReference type="ARBA" id="ARBA00006045"/>
    </source>
</evidence>